<evidence type="ECO:0000313" key="2">
    <source>
        <dbReference type="EMBL" id="CAK8987669.1"/>
    </source>
</evidence>
<dbReference type="Pfam" id="PF06821">
    <property type="entry name" value="Ser_hydrolase"/>
    <property type="match status" value="1"/>
</dbReference>
<comment type="caution">
    <text evidence="2">The sequence shown here is derived from an EMBL/GenBank/DDBJ whole genome shotgun (WGS) entry which is preliminary data.</text>
</comment>
<dbReference type="PANTHER" id="PTHR15394">
    <property type="entry name" value="SERINE HYDROLASE RBBP9"/>
    <property type="match status" value="1"/>
</dbReference>
<feature type="compositionally biased region" description="Polar residues" evidence="1">
    <location>
        <begin position="203"/>
        <end position="223"/>
    </location>
</feature>
<organism evidence="2 3">
    <name type="scientific">Durusdinium trenchii</name>
    <dbReference type="NCBI Taxonomy" id="1381693"/>
    <lineage>
        <taxon>Eukaryota</taxon>
        <taxon>Sar</taxon>
        <taxon>Alveolata</taxon>
        <taxon>Dinophyceae</taxon>
        <taxon>Suessiales</taxon>
        <taxon>Symbiodiniaceae</taxon>
        <taxon>Durusdinium</taxon>
    </lineage>
</organism>
<gene>
    <name evidence="2" type="ORF">CCMP2556_LOCUS958</name>
</gene>
<dbReference type="SUPFAM" id="SSF53474">
    <property type="entry name" value="alpha/beta-Hydrolases"/>
    <property type="match status" value="1"/>
</dbReference>
<accession>A0ABP0HEA0</accession>
<sequence length="229" mass="25645">MSLLCKRCIIVPGNGCTNAKKSNWYGRAQEELTKTGLFKEVIVENMPDPHVARESVWLPFLQKLGADEDAVLIGHSSGAEATMRLLEKQKLRGAVLVSACHTDLGDENERASGYYDRPWEWTAIAENAGFILQWHSTDDPFIPISEARHVAESLGEKCEYIEHEKSSHFFKWDVFGNELLEKLMMKLQPAESVEALVVEADAGTSSSTPVEDTWLTESDMSHSVHTHTQ</sequence>
<dbReference type="Proteomes" id="UP001642484">
    <property type="component" value="Unassembled WGS sequence"/>
</dbReference>
<dbReference type="PANTHER" id="PTHR15394:SF3">
    <property type="entry name" value="SERINE HYDROLASE RBBP9"/>
    <property type="match status" value="1"/>
</dbReference>
<evidence type="ECO:0000313" key="3">
    <source>
        <dbReference type="Proteomes" id="UP001642484"/>
    </source>
</evidence>
<reference evidence="2 3" key="1">
    <citation type="submission" date="2024-02" db="EMBL/GenBank/DDBJ databases">
        <authorList>
            <person name="Chen Y."/>
            <person name="Shah S."/>
            <person name="Dougan E. K."/>
            <person name="Thang M."/>
            <person name="Chan C."/>
        </authorList>
    </citation>
    <scope>NUCLEOTIDE SEQUENCE [LARGE SCALE GENOMIC DNA]</scope>
</reference>
<name>A0ABP0HEA0_9DINO</name>
<dbReference type="Gene3D" id="3.40.50.1820">
    <property type="entry name" value="alpha/beta hydrolase"/>
    <property type="match status" value="1"/>
</dbReference>
<keyword evidence="3" id="KW-1185">Reference proteome</keyword>
<dbReference type="InterPro" id="IPR029058">
    <property type="entry name" value="AB_hydrolase_fold"/>
</dbReference>
<protein>
    <recommendedName>
        <fullName evidence="4">Hydrolase RBBP9</fullName>
    </recommendedName>
</protein>
<dbReference type="InterPro" id="IPR010662">
    <property type="entry name" value="RBBP9/YdeN"/>
</dbReference>
<proteinExistence type="predicted"/>
<evidence type="ECO:0008006" key="4">
    <source>
        <dbReference type="Google" id="ProtNLM"/>
    </source>
</evidence>
<feature type="region of interest" description="Disordered" evidence="1">
    <location>
        <begin position="201"/>
        <end position="229"/>
    </location>
</feature>
<evidence type="ECO:0000256" key="1">
    <source>
        <dbReference type="SAM" id="MobiDB-lite"/>
    </source>
</evidence>
<dbReference type="EMBL" id="CAXAMN010000314">
    <property type="protein sequence ID" value="CAK8987669.1"/>
    <property type="molecule type" value="Genomic_DNA"/>
</dbReference>